<dbReference type="Proteomes" id="UP001159405">
    <property type="component" value="Unassembled WGS sequence"/>
</dbReference>
<proteinExistence type="predicted"/>
<feature type="compositionally biased region" description="Basic residues" evidence="1">
    <location>
        <begin position="25"/>
        <end position="44"/>
    </location>
</feature>
<comment type="caution">
    <text evidence="2">The sequence shown here is derived from an EMBL/GenBank/DDBJ whole genome shotgun (WGS) entry which is preliminary data.</text>
</comment>
<name>A0ABN8NG03_9CNID</name>
<evidence type="ECO:0000313" key="2">
    <source>
        <dbReference type="EMBL" id="CAH3107821.1"/>
    </source>
</evidence>
<feature type="region of interest" description="Disordered" evidence="1">
    <location>
        <begin position="1"/>
        <end position="61"/>
    </location>
</feature>
<gene>
    <name evidence="2" type="ORF">PLOB_00016886</name>
</gene>
<dbReference type="EMBL" id="CALNXK010000020">
    <property type="protein sequence ID" value="CAH3107821.1"/>
    <property type="molecule type" value="Genomic_DNA"/>
</dbReference>
<evidence type="ECO:0000256" key="1">
    <source>
        <dbReference type="SAM" id="MobiDB-lite"/>
    </source>
</evidence>
<feature type="non-terminal residue" evidence="2">
    <location>
        <position position="1"/>
    </location>
</feature>
<keyword evidence="3" id="KW-1185">Reference proteome</keyword>
<evidence type="ECO:0000313" key="3">
    <source>
        <dbReference type="Proteomes" id="UP001159405"/>
    </source>
</evidence>
<feature type="compositionally biased region" description="Polar residues" evidence="1">
    <location>
        <begin position="47"/>
        <end position="61"/>
    </location>
</feature>
<protein>
    <submittedName>
        <fullName evidence="2">Uncharacterized protein</fullName>
    </submittedName>
</protein>
<feature type="compositionally biased region" description="Basic and acidic residues" evidence="1">
    <location>
        <begin position="8"/>
        <end position="24"/>
    </location>
</feature>
<accession>A0ABN8NG03</accession>
<sequence length="84" mass="9885">ERGKRKAERGNRKEEGGKRKEERGKRKKEKGKRKAERGKRKLRKAPMSQNMVSSSEPSANQTLDLRLFKAFQDRLTCLNRRMIV</sequence>
<organism evidence="2 3">
    <name type="scientific">Porites lobata</name>
    <dbReference type="NCBI Taxonomy" id="104759"/>
    <lineage>
        <taxon>Eukaryota</taxon>
        <taxon>Metazoa</taxon>
        <taxon>Cnidaria</taxon>
        <taxon>Anthozoa</taxon>
        <taxon>Hexacorallia</taxon>
        <taxon>Scleractinia</taxon>
        <taxon>Fungiina</taxon>
        <taxon>Poritidae</taxon>
        <taxon>Porites</taxon>
    </lineage>
</organism>
<reference evidence="2 3" key="1">
    <citation type="submission" date="2022-05" db="EMBL/GenBank/DDBJ databases">
        <authorList>
            <consortium name="Genoscope - CEA"/>
            <person name="William W."/>
        </authorList>
    </citation>
    <scope>NUCLEOTIDE SEQUENCE [LARGE SCALE GENOMIC DNA]</scope>
</reference>